<evidence type="ECO:0000313" key="1">
    <source>
        <dbReference type="EMBL" id="KAJ0182476.1"/>
    </source>
</evidence>
<name>A0ACC1DGI8_9NEOP</name>
<protein>
    <submittedName>
        <fullName evidence="1">Uncharacterized protein</fullName>
    </submittedName>
</protein>
<accession>A0ACC1DGI8</accession>
<sequence>MAELIARRSGSGASVRRRRPEPPASRQQSVAPRTPCLPLYSSAAPLQGADIRADRTPRPPLSKHSRIGIDPHVFTRFAVITRPPDF</sequence>
<dbReference type="EMBL" id="CM034389">
    <property type="protein sequence ID" value="KAJ0182476.1"/>
    <property type="molecule type" value="Genomic_DNA"/>
</dbReference>
<proteinExistence type="predicted"/>
<keyword evidence="2" id="KW-1185">Reference proteome</keyword>
<gene>
    <name evidence="1" type="ORF">K1T71_001845</name>
</gene>
<evidence type="ECO:0000313" key="2">
    <source>
        <dbReference type="Proteomes" id="UP000824533"/>
    </source>
</evidence>
<organism evidence="1 2">
    <name type="scientific">Dendrolimus kikuchii</name>
    <dbReference type="NCBI Taxonomy" id="765133"/>
    <lineage>
        <taxon>Eukaryota</taxon>
        <taxon>Metazoa</taxon>
        <taxon>Ecdysozoa</taxon>
        <taxon>Arthropoda</taxon>
        <taxon>Hexapoda</taxon>
        <taxon>Insecta</taxon>
        <taxon>Pterygota</taxon>
        <taxon>Neoptera</taxon>
        <taxon>Endopterygota</taxon>
        <taxon>Lepidoptera</taxon>
        <taxon>Glossata</taxon>
        <taxon>Ditrysia</taxon>
        <taxon>Bombycoidea</taxon>
        <taxon>Lasiocampidae</taxon>
        <taxon>Dendrolimus</taxon>
    </lineage>
</organism>
<comment type="caution">
    <text evidence="1">The sequence shown here is derived from an EMBL/GenBank/DDBJ whole genome shotgun (WGS) entry which is preliminary data.</text>
</comment>
<dbReference type="Proteomes" id="UP000824533">
    <property type="component" value="Linkage Group LG03"/>
</dbReference>
<reference evidence="1 2" key="1">
    <citation type="journal article" date="2021" name="Front. Genet.">
        <title>Chromosome-Level Genome Assembly Reveals Significant Gene Expansion in the Toll and IMD Signaling Pathways of Dendrolimus kikuchii.</title>
        <authorList>
            <person name="Zhou J."/>
            <person name="Wu P."/>
            <person name="Xiong Z."/>
            <person name="Liu N."/>
            <person name="Zhao N."/>
            <person name="Ji M."/>
            <person name="Qiu Y."/>
            <person name="Yang B."/>
        </authorList>
    </citation>
    <scope>NUCLEOTIDE SEQUENCE [LARGE SCALE GENOMIC DNA]</scope>
    <source>
        <strain evidence="1">Ann1</strain>
    </source>
</reference>